<name>A0A183UZ28_TOXCA</name>
<accession>A0A183UZ28</accession>
<dbReference type="GO" id="GO:0016020">
    <property type="term" value="C:membrane"/>
    <property type="evidence" value="ECO:0007669"/>
    <property type="project" value="TreeGrafter"/>
</dbReference>
<reference evidence="3 4" key="2">
    <citation type="submission" date="2018-11" db="EMBL/GenBank/DDBJ databases">
        <authorList>
            <consortium name="Pathogen Informatics"/>
        </authorList>
    </citation>
    <scope>NUCLEOTIDE SEQUENCE [LARGE SCALE GENOMIC DNA]</scope>
</reference>
<dbReference type="AlphaFoldDB" id="A0A183UZ28"/>
<gene>
    <name evidence="3" type="ORF">TCNE_LOCUS13751</name>
</gene>
<evidence type="ECO:0000313" key="4">
    <source>
        <dbReference type="Proteomes" id="UP000050794"/>
    </source>
</evidence>
<dbReference type="EMBL" id="UYWY01021879">
    <property type="protein sequence ID" value="VDM45072.1"/>
    <property type="molecule type" value="Genomic_DNA"/>
</dbReference>
<dbReference type="PANTHER" id="PTHR21780">
    <property type="entry name" value="TRANSMEMBRANE PROTEIN 209"/>
    <property type="match status" value="1"/>
</dbReference>
<feature type="region of interest" description="Disordered" evidence="1">
    <location>
        <begin position="392"/>
        <end position="450"/>
    </location>
</feature>
<feature type="transmembrane region" description="Helical" evidence="2">
    <location>
        <begin position="42"/>
        <end position="68"/>
    </location>
</feature>
<feature type="transmembrane region" description="Helical" evidence="2">
    <location>
        <begin position="80"/>
        <end position="104"/>
    </location>
</feature>
<keyword evidence="2" id="KW-1133">Transmembrane helix</keyword>
<feature type="compositionally biased region" description="Polar residues" evidence="1">
    <location>
        <begin position="438"/>
        <end position="450"/>
    </location>
</feature>
<keyword evidence="2" id="KW-0812">Transmembrane</keyword>
<evidence type="ECO:0000313" key="3">
    <source>
        <dbReference type="EMBL" id="VDM45072.1"/>
    </source>
</evidence>
<evidence type="ECO:0000256" key="2">
    <source>
        <dbReference type="SAM" id="Phobius"/>
    </source>
</evidence>
<reference evidence="5" key="1">
    <citation type="submission" date="2016-06" db="UniProtKB">
        <authorList>
            <consortium name="WormBaseParasite"/>
        </authorList>
    </citation>
    <scope>IDENTIFICATION</scope>
</reference>
<keyword evidence="2" id="KW-0472">Membrane</keyword>
<dbReference type="PANTHER" id="PTHR21780:SF0">
    <property type="entry name" value="TRANSMEMBRANE PROTEIN 209"/>
    <property type="match status" value="1"/>
</dbReference>
<keyword evidence="4" id="KW-1185">Reference proteome</keyword>
<evidence type="ECO:0000313" key="5">
    <source>
        <dbReference type="WBParaSite" id="TCNE_0001374801-mRNA-1"/>
    </source>
</evidence>
<dbReference type="InterPro" id="IPR019176">
    <property type="entry name" value="Cytochrome_B561-rel"/>
</dbReference>
<proteinExistence type="predicted"/>
<sequence>MGMLDSPHSSVRTSPKMSSEVIRAALEREVKMSRFHTHRQNAIIWATVALFLFLELIVLRGFLLNWLLCALFESWKEHMAAIAIELPLFVICTVNVTYCLIGAITNSLLTPHTADGKLTDEQMCLLGLTDKEYRKTPRPSPKKLIASDVSPSVDHKFCFEWLSALRFDSSLPHRSPPSWSKEATSVHAGSSDVSLAEQSSFYESGSALNASVYSDLTSNASMVGRVSHNSSYSKPTSSVQTSKQLDKLIAESPLLDSSSLSSSAVLGSTSFPAVSPGNLSFGSSFGSGRVDPTMGYYLLDAEGSRYDLGTALNGDDSAKDGGGVVSLVAGSQISVTPSRISLSPIPLNLSNVSQTQLADDESLLDGKSAVTASSVSSRADLDESISFRVAVNARAKQQSPKRSTRSPSPLSRRSDSWERRRLSSLSQQRLQPGDTLVDASSGSLSEQISPMSSSSVSKQFALTSEILNQYKLDAERFSRGERYLRCWLCQTIVRPLVANINRMNEILAEDYPHLHLKIGRSSVEAIQVALSSKGDLLCTVLPYLLPYLRAHEKQAYIVKRANELSADVYMKEFNWQGGGSESIEKGNDNPHAYTPSSAPWADHLPTDTQLIWSWFCTYLDARMGANPMVADLNAPFTSVFFLKKPNKPSAVQCCSDSFYSSIHPPHFEFVVDGGRERFEVGRGARNFWRIILLFIQHARLFNNNRIGSLCIDESGINVACVVAEC</sequence>
<dbReference type="Pfam" id="PF09786">
    <property type="entry name" value="CytochromB561_N"/>
    <property type="match status" value="1"/>
</dbReference>
<protein>
    <submittedName>
        <fullName evidence="5">Transmembrane protein</fullName>
    </submittedName>
</protein>
<dbReference type="WBParaSite" id="TCNE_0001374801-mRNA-1">
    <property type="protein sequence ID" value="TCNE_0001374801-mRNA-1"/>
    <property type="gene ID" value="TCNE_0001374801"/>
</dbReference>
<feature type="compositionally biased region" description="Basic and acidic residues" evidence="1">
    <location>
        <begin position="412"/>
        <end position="421"/>
    </location>
</feature>
<evidence type="ECO:0000256" key="1">
    <source>
        <dbReference type="SAM" id="MobiDB-lite"/>
    </source>
</evidence>
<organism evidence="4 5">
    <name type="scientific">Toxocara canis</name>
    <name type="common">Canine roundworm</name>
    <dbReference type="NCBI Taxonomy" id="6265"/>
    <lineage>
        <taxon>Eukaryota</taxon>
        <taxon>Metazoa</taxon>
        <taxon>Ecdysozoa</taxon>
        <taxon>Nematoda</taxon>
        <taxon>Chromadorea</taxon>
        <taxon>Rhabditida</taxon>
        <taxon>Spirurina</taxon>
        <taxon>Ascaridomorpha</taxon>
        <taxon>Ascaridoidea</taxon>
        <taxon>Toxocaridae</taxon>
        <taxon>Toxocara</taxon>
    </lineage>
</organism>
<dbReference type="Proteomes" id="UP000050794">
    <property type="component" value="Unassembled WGS sequence"/>
</dbReference>